<organism evidence="1 2">
    <name type="scientific">Fluctibacter corallii</name>
    <dbReference type="NCBI Taxonomy" id="2984329"/>
    <lineage>
        <taxon>Bacteria</taxon>
        <taxon>Pseudomonadati</taxon>
        <taxon>Pseudomonadota</taxon>
        <taxon>Gammaproteobacteria</taxon>
        <taxon>Alteromonadales</taxon>
        <taxon>Alteromonadaceae</taxon>
        <taxon>Fluctibacter</taxon>
    </lineage>
</organism>
<dbReference type="EMBL" id="JAOWKX010000002">
    <property type="protein sequence ID" value="MCV2884192.1"/>
    <property type="molecule type" value="Genomic_DNA"/>
</dbReference>
<evidence type="ECO:0000313" key="1">
    <source>
        <dbReference type="EMBL" id="MCV2884192.1"/>
    </source>
</evidence>
<dbReference type="CDD" id="cd02619">
    <property type="entry name" value="Peptidase_C1"/>
    <property type="match status" value="1"/>
</dbReference>
<comment type="caution">
    <text evidence="1">The sequence shown here is derived from an EMBL/GenBank/DDBJ whole genome shotgun (WGS) entry which is preliminary data.</text>
</comment>
<gene>
    <name evidence="1" type="ORF">OE749_05755</name>
</gene>
<dbReference type="SUPFAM" id="SSF53474">
    <property type="entry name" value="alpha/beta-Hydrolases"/>
    <property type="match status" value="1"/>
</dbReference>
<proteinExistence type="predicted"/>
<dbReference type="InterPro" id="IPR029058">
    <property type="entry name" value="AB_hydrolase_fold"/>
</dbReference>
<name>A0ABT3A6K5_9ALTE</name>
<accession>A0ABT3A6K5</accession>
<dbReference type="RefSeq" id="WP_263711398.1">
    <property type="nucleotide sequence ID" value="NZ_JAOWKX010000002.1"/>
</dbReference>
<dbReference type="SUPFAM" id="SSF54001">
    <property type="entry name" value="Cysteine proteinases"/>
    <property type="match status" value="1"/>
</dbReference>
<dbReference type="Gene3D" id="3.90.70.10">
    <property type="entry name" value="Cysteine proteinases"/>
    <property type="match status" value="1"/>
</dbReference>
<keyword evidence="2" id="KW-1185">Reference proteome</keyword>
<protein>
    <submittedName>
        <fullName evidence="1">C1 family peptidase</fullName>
    </submittedName>
</protein>
<dbReference type="Proteomes" id="UP001652504">
    <property type="component" value="Unassembled WGS sequence"/>
</dbReference>
<evidence type="ECO:0000313" key="2">
    <source>
        <dbReference type="Proteomes" id="UP001652504"/>
    </source>
</evidence>
<reference evidence="1 2" key="1">
    <citation type="submission" date="2022-10" db="EMBL/GenBank/DDBJ databases">
        <title>Aestuariibacter sp. AA17 isolated from Montipora capitata coral fragment.</title>
        <authorList>
            <person name="Emsley S.A."/>
            <person name="Pfannmuller K.M."/>
            <person name="Loughran R.M."/>
            <person name="Shlafstein M."/>
            <person name="Papke E."/>
            <person name="Saw J.H."/>
            <person name="Ushijima B."/>
            <person name="Videau P."/>
        </authorList>
    </citation>
    <scope>NUCLEOTIDE SEQUENCE [LARGE SCALE GENOMIC DNA]</scope>
    <source>
        <strain evidence="1 2">AA17</strain>
    </source>
</reference>
<sequence>MMTTVNPSTLNVVADSPDLRDRLYEPSLAPLKPVMHPPGNLDILNQGTEGACTGFGLAATINLLYRFQNNDIQVSPWMLYAMARRYDEWAGEDYDGSSCRGAIKGWKNTGVCLSEFTKHRQSATNFAITSDIAADAKKRTLGAYFRLRPVISDFHSALNEAGVIYASARVHSGWFETQDHQGEHIIPFQHDLQGGHAFAIVGYNELGFWVQNSWGENGWGKGGLAIWLYEDWAKNHMDAWVIQLALPTPQIFNTQLVASEYRSDHVPVSKTTPRQAIQEHFIHLDDGKFSDTGKYWSNKQHAKLVIESMANEDNIKHVVLYAHGGLNSTRDSAQRIAAMKSTFLANGIYPIHFMYDTGLCEEIKDVLLGKFERAAAKSAGFSDWLDNRLEFLTASVGRALWREMKQGAASPFSTKSADGAWFLHTLQQQLLAMSKPHKLHIIGHSTGAILHANSLVQAHKLNKEIQVQSCHLLAPAATNSFFNETLKPLIENGFIKRCHIYNLSDKLELDDNVAKVYQKSLLYLVSRAFEENKPSPLLGMQKYNALIPPLSSLKFIYSNGITGERTASTTHGGFDNDPDTMNDVLKGILGRAPDTPFTEKSLRY</sequence>
<dbReference type="InterPro" id="IPR038765">
    <property type="entry name" value="Papain-like_cys_pep_sf"/>
</dbReference>